<dbReference type="SMART" id="SM00895">
    <property type="entry name" value="FCD"/>
    <property type="match status" value="1"/>
</dbReference>
<evidence type="ECO:0000259" key="4">
    <source>
        <dbReference type="PROSITE" id="PS50949"/>
    </source>
</evidence>
<dbReference type="Gene3D" id="1.10.10.10">
    <property type="entry name" value="Winged helix-like DNA-binding domain superfamily/Winged helix DNA-binding domain"/>
    <property type="match status" value="1"/>
</dbReference>
<sequence length="229" mass="26954">MIDLKISEAKEKESVREYAYRVLRENILNLTLVPGTAVSEKEISDILSISRTPAREAFIRLAQEGLLEILPQRGSYISKIDTEQIAEFRFLRVTMEQAVIRLACRYFPDEFKRKLIECLEEQRLCVANKNYERFFKLDNMMHDIIFTGCEKPHIWKIIQEANLNYIRARVLDLSSKQSEIELLFSQHEEIVKSIINADEELGYEIITKHVNKVISDVHELQEKYIELFK</sequence>
<dbReference type="Proteomes" id="UP001239167">
    <property type="component" value="Unassembled WGS sequence"/>
</dbReference>
<dbReference type="PROSITE" id="PS50949">
    <property type="entry name" value="HTH_GNTR"/>
    <property type="match status" value="1"/>
</dbReference>
<evidence type="ECO:0000256" key="1">
    <source>
        <dbReference type="ARBA" id="ARBA00023015"/>
    </source>
</evidence>
<dbReference type="SUPFAM" id="SSF48008">
    <property type="entry name" value="GntR ligand-binding domain-like"/>
    <property type="match status" value="1"/>
</dbReference>
<proteinExistence type="predicted"/>
<evidence type="ECO:0000313" key="6">
    <source>
        <dbReference type="Proteomes" id="UP001239167"/>
    </source>
</evidence>
<protein>
    <submittedName>
        <fullName evidence="5">DNA-binding GntR family transcriptional regulator</fullName>
    </submittedName>
</protein>
<feature type="domain" description="HTH gntR-type" evidence="4">
    <location>
        <begin position="13"/>
        <end position="80"/>
    </location>
</feature>
<dbReference type="Gene3D" id="1.20.120.530">
    <property type="entry name" value="GntR ligand-binding domain-like"/>
    <property type="match status" value="1"/>
</dbReference>
<dbReference type="PRINTS" id="PR00035">
    <property type="entry name" value="HTHGNTR"/>
</dbReference>
<evidence type="ECO:0000256" key="2">
    <source>
        <dbReference type="ARBA" id="ARBA00023125"/>
    </source>
</evidence>
<dbReference type="SMART" id="SM00345">
    <property type="entry name" value="HTH_GNTR"/>
    <property type="match status" value="1"/>
</dbReference>
<dbReference type="InterPro" id="IPR011711">
    <property type="entry name" value="GntR_C"/>
</dbReference>
<dbReference type="CDD" id="cd07377">
    <property type="entry name" value="WHTH_GntR"/>
    <property type="match status" value="1"/>
</dbReference>
<dbReference type="InterPro" id="IPR036388">
    <property type="entry name" value="WH-like_DNA-bd_sf"/>
</dbReference>
<keyword evidence="2 5" id="KW-0238">DNA-binding</keyword>
<dbReference type="PANTHER" id="PTHR43537">
    <property type="entry name" value="TRANSCRIPTIONAL REGULATOR, GNTR FAMILY"/>
    <property type="match status" value="1"/>
</dbReference>
<dbReference type="RefSeq" id="WP_196604260.1">
    <property type="nucleotide sequence ID" value="NZ_CP116940.1"/>
</dbReference>
<gene>
    <name evidence="5" type="ORF">J2S01_001708</name>
</gene>
<keyword evidence="1" id="KW-0805">Transcription regulation</keyword>
<dbReference type="InterPro" id="IPR008920">
    <property type="entry name" value="TF_FadR/GntR_C"/>
</dbReference>
<accession>A0ABT9Y826</accession>
<dbReference type="SUPFAM" id="SSF46785">
    <property type="entry name" value="Winged helix' DNA-binding domain"/>
    <property type="match status" value="1"/>
</dbReference>
<evidence type="ECO:0000256" key="3">
    <source>
        <dbReference type="ARBA" id="ARBA00023163"/>
    </source>
</evidence>
<organism evidence="5 6">
    <name type="scientific">Pectinatus haikarae</name>
    <dbReference type="NCBI Taxonomy" id="349096"/>
    <lineage>
        <taxon>Bacteria</taxon>
        <taxon>Bacillati</taxon>
        <taxon>Bacillota</taxon>
        <taxon>Negativicutes</taxon>
        <taxon>Selenomonadales</taxon>
        <taxon>Selenomonadaceae</taxon>
        <taxon>Pectinatus</taxon>
    </lineage>
</organism>
<keyword evidence="6" id="KW-1185">Reference proteome</keyword>
<name>A0ABT9Y826_9FIRM</name>
<dbReference type="Pfam" id="PF07729">
    <property type="entry name" value="FCD"/>
    <property type="match status" value="1"/>
</dbReference>
<dbReference type="InterPro" id="IPR036390">
    <property type="entry name" value="WH_DNA-bd_sf"/>
</dbReference>
<comment type="caution">
    <text evidence="5">The sequence shown here is derived from an EMBL/GenBank/DDBJ whole genome shotgun (WGS) entry which is preliminary data.</text>
</comment>
<dbReference type="Pfam" id="PF00392">
    <property type="entry name" value="GntR"/>
    <property type="match status" value="1"/>
</dbReference>
<dbReference type="InterPro" id="IPR000524">
    <property type="entry name" value="Tscrpt_reg_HTH_GntR"/>
</dbReference>
<dbReference type="EMBL" id="JAUSUE010000011">
    <property type="protein sequence ID" value="MDQ0203988.1"/>
    <property type="molecule type" value="Genomic_DNA"/>
</dbReference>
<dbReference type="PANTHER" id="PTHR43537:SF6">
    <property type="entry name" value="HTH-TYPE TRANSCRIPTIONAL REPRESSOR RSPR"/>
    <property type="match status" value="1"/>
</dbReference>
<evidence type="ECO:0000313" key="5">
    <source>
        <dbReference type="EMBL" id="MDQ0203988.1"/>
    </source>
</evidence>
<keyword evidence="3" id="KW-0804">Transcription</keyword>
<reference evidence="5 6" key="1">
    <citation type="submission" date="2023-07" db="EMBL/GenBank/DDBJ databases">
        <title>Genomic Encyclopedia of Type Strains, Phase IV (KMG-IV): sequencing the most valuable type-strain genomes for metagenomic binning, comparative biology and taxonomic classification.</title>
        <authorList>
            <person name="Goeker M."/>
        </authorList>
    </citation>
    <scope>NUCLEOTIDE SEQUENCE [LARGE SCALE GENOMIC DNA]</scope>
    <source>
        <strain evidence="5 6">DSM 16980</strain>
    </source>
</reference>
<dbReference type="GO" id="GO:0003677">
    <property type="term" value="F:DNA binding"/>
    <property type="evidence" value="ECO:0007669"/>
    <property type="project" value="UniProtKB-KW"/>
</dbReference>